<name>A0A0E9XUS8_ANGAN</name>
<accession>A0A0E9XUS8</accession>
<reference evidence="1" key="2">
    <citation type="journal article" date="2015" name="Fish Shellfish Immunol.">
        <title>Early steps in the European eel (Anguilla anguilla)-Vibrio vulnificus interaction in the gills: Role of the RtxA13 toxin.</title>
        <authorList>
            <person name="Callol A."/>
            <person name="Pajuelo D."/>
            <person name="Ebbesson L."/>
            <person name="Teles M."/>
            <person name="MacKenzie S."/>
            <person name="Amaro C."/>
        </authorList>
    </citation>
    <scope>NUCLEOTIDE SEQUENCE</scope>
</reference>
<dbReference type="AlphaFoldDB" id="A0A0E9XUS8"/>
<protein>
    <submittedName>
        <fullName evidence="1">Uncharacterized protein</fullName>
    </submittedName>
</protein>
<evidence type="ECO:0000313" key="1">
    <source>
        <dbReference type="EMBL" id="JAI06478.1"/>
    </source>
</evidence>
<dbReference type="EMBL" id="GBXM01002100">
    <property type="protein sequence ID" value="JAI06478.1"/>
    <property type="molecule type" value="Transcribed_RNA"/>
</dbReference>
<reference evidence="1" key="1">
    <citation type="submission" date="2014-11" db="EMBL/GenBank/DDBJ databases">
        <authorList>
            <person name="Amaro Gonzalez C."/>
        </authorList>
    </citation>
    <scope>NUCLEOTIDE SEQUENCE</scope>
</reference>
<proteinExistence type="predicted"/>
<organism evidence="1">
    <name type="scientific">Anguilla anguilla</name>
    <name type="common">European freshwater eel</name>
    <name type="synonym">Muraena anguilla</name>
    <dbReference type="NCBI Taxonomy" id="7936"/>
    <lineage>
        <taxon>Eukaryota</taxon>
        <taxon>Metazoa</taxon>
        <taxon>Chordata</taxon>
        <taxon>Craniata</taxon>
        <taxon>Vertebrata</taxon>
        <taxon>Euteleostomi</taxon>
        <taxon>Actinopterygii</taxon>
        <taxon>Neopterygii</taxon>
        <taxon>Teleostei</taxon>
        <taxon>Anguilliformes</taxon>
        <taxon>Anguillidae</taxon>
        <taxon>Anguilla</taxon>
    </lineage>
</organism>
<sequence length="38" mass="4173">MAALLFCVLLVPLLIVLLLSIILLLFLNVSRCSHPVLV</sequence>